<reference evidence="1 2" key="1">
    <citation type="submission" date="2023-02" db="EMBL/GenBank/DDBJ databases">
        <title>LHISI_Scaffold_Assembly.</title>
        <authorList>
            <person name="Stuart O.P."/>
            <person name="Cleave R."/>
            <person name="Magrath M.J.L."/>
            <person name="Mikheyev A.S."/>
        </authorList>
    </citation>
    <scope>NUCLEOTIDE SEQUENCE [LARGE SCALE GENOMIC DNA]</scope>
    <source>
        <strain evidence="1">Daus_M_001</strain>
        <tissue evidence="1">Leg muscle</tissue>
    </source>
</reference>
<keyword evidence="2" id="KW-1185">Reference proteome</keyword>
<organism evidence="1 2">
    <name type="scientific">Dryococelus australis</name>
    <dbReference type="NCBI Taxonomy" id="614101"/>
    <lineage>
        <taxon>Eukaryota</taxon>
        <taxon>Metazoa</taxon>
        <taxon>Ecdysozoa</taxon>
        <taxon>Arthropoda</taxon>
        <taxon>Hexapoda</taxon>
        <taxon>Insecta</taxon>
        <taxon>Pterygota</taxon>
        <taxon>Neoptera</taxon>
        <taxon>Polyneoptera</taxon>
        <taxon>Phasmatodea</taxon>
        <taxon>Verophasmatodea</taxon>
        <taxon>Anareolatae</taxon>
        <taxon>Phasmatidae</taxon>
        <taxon>Eurycanthinae</taxon>
        <taxon>Dryococelus</taxon>
    </lineage>
</organism>
<gene>
    <name evidence="1" type="ORF">PR048_004706</name>
</gene>
<evidence type="ECO:0000313" key="1">
    <source>
        <dbReference type="EMBL" id="KAJ8892126.1"/>
    </source>
</evidence>
<proteinExistence type="predicted"/>
<dbReference type="Proteomes" id="UP001159363">
    <property type="component" value="Chromosome 2"/>
</dbReference>
<evidence type="ECO:0000313" key="2">
    <source>
        <dbReference type="Proteomes" id="UP001159363"/>
    </source>
</evidence>
<protein>
    <submittedName>
        <fullName evidence="1">Uncharacterized protein</fullName>
    </submittedName>
</protein>
<dbReference type="EMBL" id="JARBHB010000002">
    <property type="protein sequence ID" value="KAJ8892126.1"/>
    <property type="molecule type" value="Genomic_DNA"/>
</dbReference>
<accession>A0ABQ9I646</accession>
<name>A0ABQ9I646_9NEOP</name>
<sequence length="92" mass="10447">MSSPPNMFPYGLCGYTAPLPVRKFSVYQLCPARTCHAEVGMACSAWKGNFMAATKIKKGEYKQYFNKKIYEETSWICGSPVRNAQNTYRKCT</sequence>
<comment type="caution">
    <text evidence="1">The sequence shown here is derived from an EMBL/GenBank/DDBJ whole genome shotgun (WGS) entry which is preliminary data.</text>
</comment>